<protein>
    <submittedName>
        <fullName evidence="1">Uncharacterized protein</fullName>
    </submittedName>
</protein>
<accession>A0A2T3KL94</accession>
<dbReference type="AlphaFoldDB" id="A0A2T3KL94"/>
<comment type="caution">
    <text evidence="1">The sequence shown here is derived from an EMBL/GenBank/DDBJ whole genome shotgun (WGS) entry which is preliminary data.</text>
</comment>
<organism evidence="1 2">
    <name type="scientific">Photobacterium kishitanii</name>
    <dbReference type="NCBI Taxonomy" id="318456"/>
    <lineage>
        <taxon>Bacteria</taxon>
        <taxon>Pseudomonadati</taxon>
        <taxon>Pseudomonadota</taxon>
        <taxon>Gammaproteobacteria</taxon>
        <taxon>Vibrionales</taxon>
        <taxon>Vibrionaceae</taxon>
        <taxon>Photobacterium</taxon>
    </lineage>
</organism>
<dbReference type="Proteomes" id="UP000241426">
    <property type="component" value="Unassembled WGS sequence"/>
</dbReference>
<proteinExistence type="predicted"/>
<reference evidence="1 2" key="1">
    <citation type="submission" date="2018-01" db="EMBL/GenBank/DDBJ databases">
        <title>Whole genome sequencing of Histamine producing bacteria.</title>
        <authorList>
            <person name="Butler K."/>
        </authorList>
    </citation>
    <scope>NUCLEOTIDE SEQUENCE [LARGE SCALE GENOMIC DNA]</scope>
    <source>
        <strain evidence="1 2">FS-7.2</strain>
    </source>
</reference>
<evidence type="ECO:0000313" key="2">
    <source>
        <dbReference type="Proteomes" id="UP000241426"/>
    </source>
</evidence>
<evidence type="ECO:0000313" key="1">
    <source>
        <dbReference type="EMBL" id="PSV00417.1"/>
    </source>
</evidence>
<dbReference type="EMBL" id="PYNF01000003">
    <property type="protein sequence ID" value="PSV00417.1"/>
    <property type="molecule type" value="Genomic_DNA"/>
</dbReference>
<gene>
    <name evidence="1" type="ORF">C9J27_04615</name>
</gene>
<name>A0A2T3KL94_9GAMM</name>
<sequence>MNHGLMDMWGSHVAVSHHGYSWTKIKDCHDSDEDYILENDDGDAIGKNGLLQSLINLNCVESKSYLFVNKILSTCDLSCLSE</sequence>